<dbReference type="PANTHER" id="PTHR43214">
    <property type="entry name" value="TWO-COMPONENT RESPONSE REGULATOR"/>
    <property type="match status" value="1"/>
</dbReference>
<proteinExistence type="predicted"/>
<protein>
    <submittedName>
        <fullName evidence="8">Response regulator transcription factor</fullName>
    </submittedName>
</protein>
<evidence type="ECO:0000313" key="9">
    <source>
        <dbReference type="Proteomes" id="UP000628448"/>
    </source>
</evidence>
<dbReference type="AlphaFoldDB" id="A0A931E9I8"/>
<dbReference type="InterPro" id="IPR039420">
    <property type="entry name" value="WalR-like"/>
</dbReference>
<evidence type="ECO:0000256" key="2">
    <source>
        <dbReference type="ARBA" id="ARBA00023015"/>
    </source>
</evidence>
<evidence type="ECO:0000256" key="5">
    <source>
        <dbReference type="PROSITE-ProRule" id="PRU00169"/>
    </source>
</evidence>
<dbReference type="EMBL" id="JADWYR010000002">
    <property type="protein sequence ID" value="MBG9377663.1"/>
    <property type="molecule type" value="Genomic_DNA"/>
</dbReference>
<reference evidence="8" key="1">
    <citation type="submission" date="2020-11" db="EMBL/GenBank/DDBJ databases">
        <title>Bacterial whole genome sequence for Panacibacter sp. DH6.</title>
        <authorList>
            <person name="Le V."/>
            <person name="Ko S."/>
            <person name="Ahn C.-Y."/>
            <person name="Oh H.-M."/>
        </authorList>
    </citation>
    <scope>NUCLEOTIDE SEQUENCE</scope>
    <source>
        <strain evidence="8">DH6</strain>
    </source>
</reference>
<dbReference type="InterPro" id="IPR000792">
    <property type="entry name" value="Tscrpt_reg_LuxR_C"/>
</dbReference>
<dbReference type="SUPFAM" id="SSF52172">
    <property type="entry name" value="CheY-like"/>
    <property type="match status" value="1"/>
</dbReference>
<comment type="caution">
    <text evidence="8">The sequence shown here is derived from an EMBL/GenBank/DDBJ whole genome shotgun (WGS) entry which is preliminary data.</text>
</comment>
<evidence type="ECO:0000259" key="6">
    <source>
        <dbReference type="PROSITE" id="PS50043"/>
    </source>
</evidence>
<feature type="modified residue" description="4-aspartylphosphate" evidence="5">
    <location>
        <position position="54"/>
    </location>
</feature>
<dbReference type="GO" id="GO:0000160">
    <property type="term" value="P:phosphorelay signal transduction system"/>
    <property type="evidence" value="ECO:0007669"/>
    <property type="project" value="InterPro"/>
</dbReference>
<dbReference type="InterPro" id="IPR001789">
    <property type="entry name" value="Sig_transdc_resp-reg_receiver"/>
</dbReference>
<dbReference type="InterPro" id="IPR058245">
    <property type="entry name" value="NreC/VraR/RcsB-like_REC"/>
</dbReference>
<dbReference type="Pfam" id="PF00196">
    <property type="entry name" value="GerE"/>
    <property type="match status" value="1"/>
</dbReference>
<dbReference type="PANTHER" id="PTHR43214:SF24">
    <property type="entry name" value="TRANSCRIPTIONAL REGULATORY PROTEIN NARL-RELATED"/>
    <property type="match status" value="1"/>
</dbReference>
<dbReference type="GO" id="GO:0003677">
    <property type="term" value="F:DNA binding"/>
    <property type="evidence" value="ECO:0007669"/>
    <property type="project" value="UniProtKB-KW"/>
</dbReference>
<keyword evidence="4" id="KW-0804">Transcription</keyword>
<keyword evidence="1 5" id="KW-0597">Phosphoprotein</keyword>
<dbReference type="Gene3D" id="3.40.50.2300">
    <property type="match status" value="1"/>
</dbReference>
<evidence type="ECO:0000256" key="4">
    <source>
        <dbReference type="ARBA" id="ARBA00023163"/>
    </source>
</evidence>
<dbReference type="GO" id="GO:0006355">
    <property type="term" value="P:regulation of DNA-templated transcription"/>
    <property type="evidence" value="ECO:0007669"/>
    <property type="project" value="InterPro"/>
</dbReference>
<dbReference type="InterPro" id="IPR011006">
    <property type="entry name" value="CheY-like_superfamily"/>
</dbReference>
<dbReference type="PROSITE" id="PS00622">
    <property type="entry name" value="HTH_LUXR_1"/>
    <property type="match status" value="1"/>
</dbReference>
<evidence type="ECO:0000259" key="7">
    <source>
        <dbReference type="PROSITE" id="PS50110"/>
    </source>
</evidence>
<dbReference type="PROSITE" id="PS50110">
    <property type="entry name" value="RESPONSE_REGULATORY"/>
    <property type="match status" value="1"/>
</dbReference>
<keyword evidence="2" id="KW-0805">Transcription regulation</keyword>
<dbReference type="Proteomes" id="UP000628448">
    <property type="component" value="Unassembled WGS sequence"/>
</dbReference>
<dbReference type="SMART" id="SM00421">
    <property type="entry name" value="HTH_LUXR"/>
    <property type="match status" value="1"/>
</dbReference>
<dbReference type="SMART" id="SM00448">
    <property type="entry name" value="REC"/>
    <property type="match status" value="1"/>
</dbReference>
<dbReference type="SUPFAM" id="SSF46894">
    <property type="entry name" value="C-terminal effector domain of the bipartite response regulators"/>
    <property type="match status" value="1"/>
</dbReference>
<dbReference type="CDD" id="cd06170">
    <property type="entry name" value="LuxR_C_like"/>
    <property type="match status" value="1"/>
</dbReference>
<feature type="domain" description="Response regulatory" evidence="7">
    <location>
        <begin position="3"/>
        <end position="119"/>
    </location>
</feature>
<keyword evidence="9" id="KW-1185">Reference proteome</keyword>
<evidence type="ECO:0000256" key="3">
    <source>
        <dbReference type="ARBA" id="ARBA00023125"/>
    </source>
</evidence>
<evidence type="ECO:0000313" key="8">
    <source>
        <dbReference type="EMBL" id="MBG9377663.1"/>
    </source>
</evidence>
<dbReference type="InterPro" id="IPR016032">
    <property type="entry name" value="Sig_transdc_resp-reg_C-effctor"/>
</dbReference>
<accession>A0A931E9I8</accession>
<evidence type="ECO:0000256" key="1">
    <source>
        <dbReference type="ARBA" id="ARBA00022553"/>
    </source>
</evidence>
<dbReference type="PROSITE" id="PS50043">
    <property type="entry name" value="HTH_LUXR_2"/>
    <property type="match status" value="1"/>
</dbReference>
<dbReference type="PRINTS" id="PR00038">
    <property type="entry name" value="HTHLUXR"/>
</dbReference>
<gene>
    <name evidence="8" type="ORF">I5907_15575</name>
</gene>
<dbReference type="CDD" id="cd17535">
    <property type="entry name" value="REC_NarL-like"/>
    <property type="match status" value="1"/>
</dbReference>
<name>A0A931E9I8_9BACT</name>
<sequence>MIKVVIYEDDIHFRETLSILVNGTDGFELKGAYENCSDVEKQIKKLLPHVVLMDIHMPGTDGLEGLQKIRGIAPDTLVIMFTVFDDNERIFQAICNGASGYLLKKTPPAKILEAITDVYNGGAPMTSAVARKILQMFPKMPARSSEIDKLSAREQEILQLLMKGFSYKMIAGELNITLETVRTHIKRIYEKLHVHSAQEAINKIFPQRNI</sequence>
<dbReference type="RefSeq" id="WP_196991734.1">
    <property type="nucleotide sequence ID" value="NZ_JADWYR010000002.1"/>
</dbReference>
<organism evidence="8 9">
    <name type="scientific">Panacibacter microcysteis</name>
    <dbReference type="NCBI Taxonomy" id="2793269"/>
    <lineage>
        <taxon>Bacteria</taxon>
        <taxon>Pseudomonadati</taxon>
        <taxon>Bacteroidota</taxon>
        <taxon>Chitinophagia</taxon>
        <taxon>Chitinophagales</taxon>
        <taxon>Chitinophagaceae</taxon>
        <taxon>Panacibacter</taxon>
    </lineage>
</organism>
<feature type="domain" description="HTH luxR-type" evidence="6">
    <location>
        <begin position="143"/>
        <end position="208"/>
    </location>
</feature>
<keyword evidence="3" id="KW-0238">DNA-binding</keyword>
<dbReference type="Pfam" id="PF00072">
    <property type="entry name" value="Response_reg"/>
    <property type="match status" value="1"/>
</dbReference>